<dbReference type="PANTHER" id="PTHR31793">
    <property type="entry name" value="4-HYDROXYBENZOYL-COA THIOESTERASE FAMILY MEMBER"/>
    <property type="match status" value="1"/>
</dbReference>
<keyword evidence="2 3" id="KW-0378">Hydrolase</keyword>
<dbReference type="InterPro" id="IPR029069">
    <property type="entry name" value="HotDog_dom_sf"/>
</dbReference>
<dbReference type="NCBIfam" id="TIGR02799">
    <property type="entry name" value="thio_ybgC"/>
    <property type="match status" value="1"/>
</dbReference>
<dbReference type="STRING" id="1233.SAMN05216387_10459"/>
<sequence>MKTIGTDKTVEADKFSTHSGEAFSLPVRVYYQDTDAGGVVYHSTYLDFMERARYEWLRELGFDIHSLVQVQKVVFMIRSLSIEYFKPALLDDLLHVSAQAVELGRSRITISQQVMRGTDILTRATVQAVCVGADTLKPVSVPASLRPKLGIAS</sequence>
<comment type="similarity">
    <text evidence="1">Belongs to the 4-hydroxybenzoyl-CoA thioesterase family.</text>
</comment>
<accession>A0A1H7LGY1</accession>
<dbReference type="PIRSF" id="PIRSF003230">
    <property type="entry name" value="YbgC"/>
    <property type="match status" value="1"/>
</dbReference>
<evidence type="ECO:0000313" key="3">
    <source>
        <dbReference type="EMBL" id="SEK98146.1"/>
    </source>
</evidence>
<evidence type="ECO:0000313" key="4">
    <source>
        <dbReference type="Proteomes" id="UP000198620"/>
    </source>
</evidence>
<dbReference type="NCBIfam" id="TIGR00051">
    <property type="entry name" value="YbgC/FadM family acyl-CoA thioesterase"/>
    <property type="match status" value="1"/>
</dbReference>
<dbReference type="Gene3D" id="3.10.129.10">
    <property type="entry name" value="Hotdog Thioesterase"/>
    <property type="match status" value="1"/>
</dbReference>
<dbReference type="InterPro" id="IPR008272">
    <property type="entry name" value="HB-CoA_thioesterase_AS"/>
</dbReference>
<dbReference type="CDD" id="cd00586">
    <property type="entry name" value="4HBT"/>
    <property type="match status" value="1"/>
</dbReference>
<proteinExistence type="inferred from homology"/>
<dbReference type="FunFam" id="3.10.129.10:FF:000004">
    <property type="entry name" value="Tol-pal system-associated acyl-CoA thioesterase"/>
    <property type="match status" value="1"/>
</dbReference>
<dbReference type="Proteomes" id="UP000198620">
    <property type="component" value="Unassembled WGS sequence"/>
</dbReference>
<dbReference type="InterPro" id="IPR014166">
    <property type="entry name" value="Tol-Pal_acyl-CoA_thioesterase"/>
</dbReference>
<organism evidence="3 4">
    <name type="scientific">Nitrosovibrio tenuis</name>
    <dbReference type="NCBI Taxonomy" id="1233"/>
    <lineage>
        <taxon>Bacteria</taxon>
        <taxon>Pseudomonadati</taxon>
        <taxon>Pseudomonadota</taxon>
        <taxon>Betaproteobacteria</taxon>
        <taxon>Nitrosomonadales</taxon>
        <taxon>Nitrosomonadaceae</taxon>
        <taxon>Nitrosovibrio</taxon>
    </lineage>
</organism>
<dbReference type="AlphaFoldDB" id="A0A1H7LGY1"/>
<dbReference type="EMBL" id="FOBH01000004">
    <property type="protein sequence ID" value="SEK98146.1"/>
    <property type="molecule type" value="Genomic_DNA"/>
</dbReference>
<keyword evidence="4" id="KW-1185">Reference proteome</keyword>
<dbReference type="PROSITE" id="PS01328">
    <property type="entry name" value="4HBCOA_THIOESTERASE"/>
    <property type="match status" value="1"/>
</dbReference>
<evidence type="ECO:0000256" key="2">
    <source>
        <dbReference type="ARBA" id="ARBA00022801"/>
    </source>
</evidence>
<dbReference type="OrthoDB" id="9808429at2"/>
<dbReference type="InterPro" id="IPR050563">
    <property type="entry name" value="4-hydroxybenzoyl-CoA_TE"/>
</dbReference>
<protein>
    <submittedName>
        <fullName evidence="3">Acyl-CoA thioester hydrolase</fullName>
    </submittedName>
</protein>
<reference evidence="3 4" key="1">
    <citation type="submission" date="2016-10" db="EMBL/GenBank/DDBJ databases">
        <authorList>
            <person name="de Groot N.N."/>
        </authorList>
    </citation>
    <scope>NUCLEOTIDE SEQUENCE [LARGE SCALE GENOMIC DNA]</scope>
    <source>
        <strain evidence="3 4">Nv1</strain>
    </source>
</reference>
<dbReference type="RefSeq" id="WP_090828300.1">
    <property type="nucleotide sequence ID" value="NZ_FOBH01000004.1"/>
</dbReference>
<name>A0A1H7LGY1_9PROT</name>
<dbReference type="GO" id="GO:0047617">
    <property type="term" value="F:fatty acyl-CoA hydrolase activity"/>
    <property type="evidence" value="ECO:0007669"/>
    <property type="project" value="TreeGrafter"/>
</dbReference>
<dbReference type="PANTHER" id="PTHR31793:SF37">
    <property type="entry name" value="ACYL-COA THIOESTER HYDROLASE YBGC"/>
    <property type="match status" value="1"/>
</dbReference>
<dbReference type="SUPFAM" id="SSF54637">
    <property type="entry name" value="Thioesterase/thiol ester dehydrase-isomerase"/>
    <property type="match status" value="1"/>
</dbReference>
<evidence type="ECO:0000256" key="1">
    <source>
        <dbReference type="ARBA" id="ARBA00005953"/>
    </source>
</evidence>
<dbReference type="Pfam" id="PF13279">
    <property type="entry name" value="4HBT_2"/>
    <property type="match status" value="1"/>
</dbReference>
<dbReference type="InterPro" id="IPR006684">
    <property type="entry name" value="YbgC/YbaW"/>
</dbReference>
<gene>
    <name evidence="3" type="ORF">SAMN05216387_10459</name>
</gene>